<dbReference type="EMBL" id="NHSJ01000112">
    <property type="protein sequence ID" value="PPQ28235.1"/>
    <property type="molecule type" value="Genomic_DNA"/>
</dbReference>
<dbReference type="AlphaFoldDB" id="A0A2S6N0T5"/>
<accession>A0A2S6N0T5</accession>
<name>A0A2S6N0T5_9HYPH</name>
<comment type="caution">
    <text evidence="1">The sequence shown here is derived from an EMBL/GenBank/DDBJ whole genome shotgun (WGS) entry which is preliminary data.</text>
</comment>
<proteinExistence type="predicted"/>
<dbReference type="RefSeq" id="WP_104509268.1">
    <property type="nucleotide sequence ID" value="NZ_JACIGC010000031.1"/>
</dbReference>
<dbReference type="Proteomes" id="UP000239089">
    <property type="component" value="Unassembled WGS sequence"/>
</dbReference>
<keyword evidence="2" id="KW-1185">Reference proteome</keyword>
<evidence type="ECO:0000313" key="2">
    <source>
        <dbReference type="Proteomes" id="UP000239089"/>
    </source>
</evidence>
<dbReference type="OrthoDB" id="8453098at2"/>
<reference evidence="1 2" key="1">
    <citation type="journal article" date="2018" name="Arch. Microbiol.">
        <title>New insights into the metabolic potential of the phototrophic purple bacterium Rhodopila globiformis DSM 161(T) from its draft genome sequence and evidence for a vanadium-dependent nitrogenase.</title>
        <authorList>
            <person name="Imhoff J.F."/>
            <person name="Rahn T."/>
            <person name="Kunzel S."/>
            <person name="Neulinger S.C."/>
        </authorList>
    </citation>
    <scope>NUCLEOTIDE SEQUENCE [LARGE SCALE GENOMIC DNA]</scope>
    <source>
        <strain evidence="1 2">DSM 16996</strain>
    </source>
</reference>
<sequence>MMHQIEHNPTTGKIIAKRFTLEEIEEANANNYGLCLACGAERECCEPDARKYRCVSCEHDTVYGAEEIALMGLLK</sequence>
<evidence type="ECO:0000313" key="1">
    <source>
        <dbReference type="EMBL" id="PPQ28235.1"/>
    </source>
</evidence>
<gene>
    <name evidence="1" type="ORF">CCR94_18220</name>
</gene>
<organism evidence="1 2">
    <name type="scientific">Rhodoblastus sphagnicola</name>
    <dbReference type="NCBI Taxonomy" id="333368"/>
    <lineage>
        <taxon>Bacteria</taxon>
        <taxon>Pseudomonadati</taxon>
        <taxon>Pseudomonadota</taxon>
        <taxon>Alphaproteobacteria</taxon>
        <taxon>Hyphomicrobiales</taxon>
        <taxon>Rhodoblastaceae</taxon>
        <taxon>Rhodoblastus</taxon>
    </lineage>
</organism>
<protein>
    <submittedName>
        <fullName evidence="1">Uncharacterized protein</fullName>
    </submittedName>
</protein>